<accession>A0A1E7FAF2</accession>
<gene>
    <name evidence="3" type="ORF">FRACYDRAFT_269688</name>
</gene>
<dbReference type="Pfam" id="PF18240">
    <property type="entry name" value="PSII_Pbs31"/>
    <property type="match status" value="1"/>
</dbReference>
<evidence type="ECO:0000259" key="2">
    <source>
        <dbReference type="Pfam" id="PF18240"/>
    </source>
</evidence>
<dbReference type="Proteomes" id="UP000095751">
    <property type="component" value="Unassembled WGS sequence"/>
</dbReference>
<feature type="chain" id="PRO_5009192875" evidence="1">
    <location>
        <begin position="18"/>
        <end position="185"/>
    </location>
</feature>
<sequence>MKFVAVVSTLLIASASAFAPASTSERATTTSLNMDRRSAMGAIAAAGVVATTMPGAAVADGAISKATIQRSKFKFGSRIAALKGAVAKGDFAAVAAEKNAFVLYNSGAYPGAKNKEAKKQAIIATNAIFGAIRAKDAKALQTAYAGYIKATNMSDYEAISAEEGQGYSSDWDYRVKTNQAVLWVR</sequence>
<protein>
    <submittedName>
        <fullName evidence="3">Extrinsic protein in photosystem II</fullName>
    </submittedName>
</protein>
<reference evidence="3 4" key="1">
    <citation type="submission" date="2016-09" db="EMBL/GenBank/DDBJ databases">
        <title>Extensive genetic diversity and differential bi-allelic expression allows diatom success in the polar Southern Ocean.</title>
        <authorList>
            <consortium name="DOE Joint Genome Institute"/>
            <person name="Mock T."/>
            <person name="Otillar R.P."/>
            <person name="Strauss J."/>
            <person name="Dupont C."/>
            <person name="Frickenhaus S."/>
            <person name="Maumus F."/>
            <person name="Mcmullan M."/>
            <person name="Sanges R."/>
            <person name="Schmutz J."/>
            <person name="Toseland A."/>
            <person name="Valas R."/>
            <person name="Veluchamy A."/>
            <person name="Ward B.J."/>
            <person name="Allen A."/>
            <person name="Barry K."/>
            <person name="Falciatore A."/>
            <person name="Ferrante M."/>
            <person name="Fortunato A.E."/>
            <person name="Gloeckner G."/>
            <person name="Gruber A."/>
            <person name="Hipkin R."/>
            <person name="Janech M."/>
            <person name="Kroth P."/>
            <person name="Leese F."/>
            <person name="Lindquist E."/>
            <person name="Lyon B.R."/>
            <person name="Martin J."/>
            <person name="Mayer C."/>
            <person name="Parker M."/>
            <person name="Quesneville H."/>
            <person name="Raymond J."/>
            <person name="Uhlig C."/>
            <person name="Valentin K.U."/>
            <person name="Worden A.Z."/>
            <person name="Armbrust E.V."/>
            <person name="Bowler C."/>
            <person name="Green B."/>
            <person name="Moulton V."/>
            <person name="Van Oosterhout C."/>
            <person name="Grigoriev I."/>
        </authorList>
    </citation>
    <scope>NUCLEOTIDE SEQUENCE [LARGE SCALE GENOMIC DNA]</scope>
    <source>
        <strain evidence="3 4">CCMP1102</strain>
    </source>
</reference>
<name>A0A1E7FAF2_9STRA</name>
<keyword evidence="1" id="KW-0732">Signal</keyword>
<keyword evidence="4" id="KW-1185">Reference proteome</keyword>
<evidence type="ECO:0000313" key="3">
    <source>
        <dbReference type="EMBL" id="OEU14823.1"/>
    </source>
</evidence>
<dbReference type="InParanoid" id="A0A1E7FAF2"/>
<feature type="domain" description="Photosystem II Psb31 protein" evidence="2">
    <location>
        <begin position="62"/>
        <end position="153"/>
    </location>
</feature>
<dbReference type="Gene3D" id="1.20.120.1740">
    <property type="entry name" value="Sodium ion translocating NADH-quinone reductase subunit C-like"/>
    <property type="match status" value="1"/>
</dbReference>
<dbReference type="AlphaFoldDB" id="A0A1E7FAF2"/>
<evidence type="ECO:0000256" key="1">
    <source>
        <dbReference type="SAM" id="SignalP"/>
    </source>
</evidence>
<organism evidence="3 4">
    <name type="scientific">Fragilariopsis cylindrus CCMP1102</name>
    <dbReference type="NCBI Taxonomy" id="635003"/>
    <lineage>
        <taxon>Eukaryota</taxon>
        <taxon>Sar</taxon>
        <taxon>Stramenopiles</taxon>
        <taxon>Ochrophyta</taxon>
        <taxon>Bacillariophyta</taxon>
        <taxon>Bacillariophyceae</taxon>
        <taxon>Bacillariophycidae</taxon>
        <taxon>Bacillariales</taxon>
        <taxon>Bacillariaceae</taxon>
        <taxon>Fragilariopsis</taxon>
    </lineage>
</organism>
<feature type="signal peptide" evidence="1">
    <location>
        <begin position="1"/>
        <end position="17"/>
    </location>
</feature>
<dbReference type="InterPro" id="IPR040933">
    <property type="entry name" value="PSII_Pbs31"/>
</dbReference>
<dbReference type="EMBL" id="KV784360">
    <property type="protein sequence ID" value="OEU14823.1"/>
    <property type="molecule type" value="Genomic_DNA"/>
</dbReference>
<evidence type="ECO:0000313" key="4">
    <source>
        <dbReference type="Proteomes" id="UP000095751"/>
    </source>
</evidence>
<dbReference type="OrthoDB" id="202886at2759"/>
<dbReference type="KEGG" id="fcy:FRACYDRAFT_269688"/>
<proteinExistence type="predicted"/>